<feature type="region of interest" description="Disordered" evidence="2">
    <location>
        <begin position="415"/>
        <end position="453"/>
    </location>
</feature>
<sequence>MERAEVNCEIEQVEEENEGLQNNEDINDGVDDHLVSAPIEELKSSLNDEIDVLEAESKEIVDSEKCVSYLNGEGTESSNGLSSNGHSGIEHAAPEKINGDSEVDVTRKSLNIRQCLSQESELELEKQHGSFSDSSLLPPETSPEKNRTSLNFSSYKEVQSSDTNLLYVSDHEATELDVERVLREQDTHDLYCPNCNSCITKRVIIRKRKRRLPNSGEDGKRNRLENVTGPGPISTSVPIPSNPSHNTVDTCVDGSGAPASNHIDQDQEPDVFRCLSCFSIFIPSGNGFKLFRMFGNGSDKDDLQDPPQTQVLKKSWFSTLFHSDKRVGTSADLETDDTEVLVPLNSSRQENVSVSSTYESSYHAQTNLNGKPIKTNIKEGTEGGAKKLFPQKVSLAEPGSSSNFEDQVSMNLNKEDGEASQNKSPSGAVHADGESVQSEISGSKEGGSNLLSPSDYELLLNHEGENPAGIPPTTSREAAEIFKPQENGLKFFIPSAVSSITVETSKTDQKINGTIISTNSDEKETAFLSQTFHEESSTNSKVIITSSIPQNEQISGASLLSKFATQTEDVEVTTNDKGYQHNNTNKTEACTDEPLKADQSDPIPVVQNIQGRHINLRNTLKDAAAQKSAVSDTIVVETSQIEEPDAQRVQDLTNPAEIGYLQQLEARIQIIEPKGISTEGIRGLEIIKSIVYGGLVESITSLGVMSSAAGSDTPTLNVLALGLAALFGGLIIIGHNIWELKNDKKTEASDQLDEEVDRYHELLGHRRNFLLHAVFAILSFLTFGLIPPVTYGFSFRKSGDRNLKLVIVAATSLLAIVILASGKAYVKRPPKSYTKTVLYYVIMGLMVSGISYGVGNLMDMFLKNLNVFQSSLDVTLPETGLMKPAWASY</sequence>
<feature type="compositionally biased region" description="Polar residues" evidence="2">
    <location>
        <begin position="348"/>
        <end position="369"/>
    </location>
</feature>
<feature type="region of interest" description="Disordered" evidence="2">
    <location>
        <begin position="210"/>
        <end position="243"/>
    </location>
</feature>
<dbReference type="Proteomes" id="UP001237642">
    <property type="component" value="Unassembled WGS sequence"/>
</dbReference>
<feature type="region of interest" description="Disordered" evidence="2">
    <location>
        <begin position="71"/>
        <end position="94"/>
    </location>
</feature>
<dbReference type="PANTHER" id="PTHR38937">
    <property type="entry name" value="MEMBRANE PROTEIN OF ER BODY-LIKE PROTEIN"/>
    <property type="match status" value="1"/>
</dbReference>
<keyword evidence="3" id="KW-0812">Transmembrane</keyword>
<reference evidence="4" key="2">
    <citation type="submission" date="2023-05" db="EMBL/GenBank/DDBJ databases">
        <authorList>
            <person name="Schelkunov M.I."/>
        </authorList>
    </citation>
    <scope>NUCLEOTIDE SEQUENCE</scope>
    <source>
        <strain evidence="4">Hsosn_3</strain>
        <tissue evidence="4">Leaf</tissue>
    </source>
</reference>
<name>A0AAD8MA71_9APIA</name>
<feature type="compositionally biased region" description="Polar residues" evidence="2">
    <location>
        <begin position="233"/>
        <end position="243"/>
    </location>
</feature>
<keyword evidence="1" id="KW-0175">Coiled coil</keyword>
<keyword evidence="5" id="KW-1185">Reference proteome</keyword>
<evidence type="ECO:0000313" key="5">
    <source>
        <dbReference type="Proteomes" id="UP001237642"/>
    </source>
</evidence>
<keyword evidence="3" id="KW-0472">Membrane</keyword>
<evidence type="ECO:0000256" key="1">
    <source>
        <dbReference type="SAM" id="Coils"/>
    </source>
</evidence>
<proteinExistence type="predicted"/>
<evidence type="ECO:0000256" key="2">
    <source>
        <dbReference type="SAM" id="MobiDB-lite"/>
    </source>
</evidence>
<keyword evidence="3" id="KW-1133">Transmembrane helix</keyword>
<protein>
    <submittedName>
        <fullName evidence="4">Membrane protein of ER body-like protein</fullName>
    </submittedName>
</protein>
<feature type="region of interest" description="Disordered" evidence="2">
    <location>
        <begin position="348"/>
        <end position="385"/>
    </location>
</feature>
<dbReference type="EMBL" id="JAUIZM010000009">
    <property type="protein sequence ID" value="KAK1366361.1"/>
    <property type="molecule type" value="Genomic_DNA"/>
</dbReference>
<feature type="coiled-coil region" evidence="1">
    <location>
        <begin position="3"/>
        <end position="59"/>
    </location>
</feature>
<feature type="transmembrane region" description="Helical" evidence="3">
    <location>
        <begin position="716"/>
        <end position="738"/>
    </location>
</feature>
<evidence type="ECO:0000313" key="4">
    <source>
        <dbReference type="EMBL" id="KAK1366361.1"/>
    </source>
</evidence>
<feature type="compositionally biased region" description="Basic and acidic residues" evidence="2">
    <location>
        <begin position="376"/>
        <end position="385"/>
    </location>
</feature>
<dbReference type="AlphaFoldDB" id="A0AAD8MA71"/>
<accession>A0AAD8MA71</accession>
<feature type="transmembrane region" description="Helical" evidence="3">
    <location>
        <begin position="769"/>
        <end position="793"/>
    </location>
</feature>
<feature type="region of interest" description="Disordered" evidence="2">
    <location>
        <begin position="123"/>
        <end position="150"/>
    </location>
</feature>
<comment type="caution">
    <text evidence="4">The sequence shown here is derived from an EMBL/GenBank/DDBJ whole genome shotgun (WGS) entry which is preliminary data.</text>
</comment>
<evidence type="ECO:0000256" key="3">
    <source>
        <dbReference type="SAM" id="Phobius"/>
    </source>
</evidence>
<organism evidence="4 5">
    <name type="scientific">Heracleum sosnowskyi</name>
    <dbReference type="NCBI Taxonomy" id="360622"/>
    <lineage>
        <taxon>Eukaryota</taxon>
        <taxon>Viridiplantae</taxon>
        <taxon>Streptophyta</taxon>
        <taxon>Embryophyta</taxon>
        <taxon>Tracheophyta</taxon>
        <taxon>Spermatophyta</taxon>
        <taxon>Magnoliopsida</taxon>
        <taxon>eudicotyledons</taxon>
        <taxon>Gunneridae</taxon>
        <taxon>Pentapetalae</taxon>
        <taxon>asterids</taxon>
        <taxon>campanulids</taxon>
        <taxon>Apiales</taxon>
        <taxon>Apiaceae</taxon>
        <taxon>Apioideae</taxon>
        <taxon>apioid superclade</taxon>
        <taxon>Tordylieae</taxon>
        <taxon>Tordyliinae</taxon>
        <taxon>Heracleum</taxon>
    </lineage>
</organism>
<gene>
    <name evidence="4" type="ORF">POM88_041922</name>
</gene>
<feature type="transmembrane region" description="Helical" evidence="3">
    <location>
        <begin position="805"/>
        <end position="825"/>
    </location>
</feature>
<feature type="compositionally biased region" description="Low complexity" evidence="2">
    <location>
        <begin position="77"/>
        <end position="87"/>
    </location>
</feature>
<dbReference type="PANTHER" id="PTHR38937:SF2">
    <property type="entry name" value="MEMBRANE PROTEIN OF ER BODY-LIKE PROTEIN ISOFORM X1"/>
    <property type="match status" value="1"/>
</dbReference>
<feature type="transmembrane region" description="Helical" evidence="3">
    <location>
        <begin position="837"/>
        <end position="855"/>
    </location>
</feature>
<reference evidence="4" key="1">
    <citation type="submission" date="2023-02" db="EMBL/GenBank/DDBJ databases">
        <title>Genome of toxic invasive species Heracleum sosnowskyi carries increased number of genes despite the absence of recent whole-genome duplications.</title>
        <authorList>
            <person name="Schelkunov M."/>
            <person name="Shtratnikova V."/>
            <person name="Makarenko M."/>
            <person name="Klepikova A."/>
            <person name="Omelchenko D."/>
            <person name="Novikova G."/>
            <person name="Obukhova E."/>
            <person name="Bogdanov V."/>
            <person name="Penin A."/>
            <person name="Logacheva M."/>
        </authorList>
    </citation>
    <scope>NUCLEOTIDE SEQUENCE</scope>
    <source>
        <strain evidence="4">Hsosn_3</strain>
        <tissue evidence="4">Leaf</tissue>
    </source>
</reference>
<dbReference type="InterPro" id="IPR052843">
    <property type="entry name" value="ER_body_metal_sequester"/>
</dbReference>